<feature type="transmembrane region" description="Helical" evidence="2">
    <location>
        <begin position="152"/>
        <end position="172"/>
    </location>
</feature>
<dbReference type="Pfam" id="PF07690">
    <property type="entry name" value="MFS_1"/>
    <property type="match status" value="1"/>
</dbReference>
<accession>A0A9P6CV93</accession>
<feature type="transmembrane region" description="Helical" evidence="2">
    <location>
        <begin position="215"/>
        <end position="235"/>
    </location>
</feature>
<dbReference type="Proteomes" id="UP000807469">
    <property type="component" value="Unassembled WGS sequence"/>
</dbReference>
<keyword evidence="2" id="KW-1133">Transmembrane helix</keyword>
<dbReference type="PROSITE" id="PS50850">
    <property type="entry name" value="MFS"/>
    <property type="match status" value="1"/>
</dbReference>
<organism evidence="4 5">
    <name type="scientific">Pholiota conissans</name>
    <dbReference type="NCBI Taxonomy" id="109636"/>
    <lineage>
        <taxon>Eukaryota</taxon>
        <taxon>Fungi</taxon>
        <taxon>Dikarya</taxon>
        <taxon>Basidiomycota</taxon>
        <taxon>Agaricomycotina</taxon>
        <taxon>Agaricomycetes</taxon>
        <taxon>Agaricomycetidae</taxon>
        <taxon>Agaricales</taxon>
        <taxon>Agaricineae</taxon>
        <taxon>Strophariaceae</taxon>
        <taxon>Pholiota</taxon>
    </lineage>
</organism>
<dbReference type="Gene3D" id="1.20.1250.20">
    <property type="entry name" value="MFS general substrate transporter like domains"/>
    <property type="match status" value="1"/>
</dbReference>
<dbReference type="AlphaFoldDB" id="A0A9P6CV93"/>
<feature type="transmembrane region" description="Helical" evidence="2">
    <location>
        <begin position="129"/>
        <end position="146"/>
    </location>
</feature>
<feature type="transmembrane region" description="Helical" evidence="2">
    <location>
        <begin position="378"/>
        <end position="400"/>
    </location>
</feature>
<dbReference type="GO" id="GO:0016020">
    <property type="term" value="C:membrane"/>
    <property type="evidence" value="ECO:0007669"/>
    <property type="project" value="UniProtKB-SubCell"/>
</dbReference>
<comment type="subcellular location">
    <subcellularLocation>
        <location evidence="1">Membrane</location>
        <topology evidence="1">Multi-pass membrane protein</topology>
    </subcellularLocation>
</comment>
<feature type="transmembrane region" description="Helical" evidence="2">
    <location>
        <begin position="98"/>
        <end position="117"/>
    </location>
</feature>
<dbReference type="PANTHER" id="PTHR42910:SF1">
    <property type="entry name" value="MAJOR FACILITATOR SUPERFAMILY (MFS) PROFILE DOMAIN-CONTAINING PROTEIN"/>
    <property type="match status" value="1"/>
</dbReference>
<evidence type="ECO:0000256" key="2">
    <source>
        <dbReference type="SAM" id="Phobius"/>
    </source>
</evidence>
<evidence type="ECO:0000313" key="5">
    <source>
        <dbReference type="Proteomes" id="UP000807469"/>
    </source>
</evidence>
<feature type="transmembrane region" description="Helical" evidence="2">
    <location>
        <begin position="296"/>
        <end position="318"/>
    </location>
</feature>
<dbReference type="SUPFAM" id="SSF103473">
    <property type="entry name" value="MFS general substrate transporter"/>
    <property type="match status" value="1"/>
</dbReference>
<dbReference type="InterPro" id="IPR036259">
    <property type="entry name" value="MFS_trans_sf"/>
</dbReference>
<evidence type="ECO:0000256" key="1">
    <source>
        <dbReference type="ARBA" id="ARBA00004141"/>
    </source>
</evidence>
<proteinExistence type="predicted"/>
<comment type="caution">
    <text evidence="4">The sequence shown here is derived from an EMBL/GenBank/DDBJ whole genome shotgun (WGS) entry which is preliminary data.</text>
</comment>
<feature type="transmembrane region" description="Helical" evidence="2">
    <location>
        <begin position="56"/>
        <end position="78"/>
    </location>
</feature>
<keyword evidence="2" id="KW-0472">Membrane</keyword>
<keyword evidence="5" id="KW-1185">Reference proteome</keyword>
<feature type="transmembrane region" description="Helical" evidence="2">
    <location>
        <begin position="263"/>
        <end position="284"/>
    </location>
</feature>
<feature type="transmembrane region" description="Helical" evidence="2">
    <location>
        <begin position="347"/>
        <end position="366"/>
    </location>
</feature>
<evidence type="ECO:0000313" key="4">
    <source>
        <dbReference type="EMBL" id="KAF9474595.1"/>
    </source>
</evidence>
<gene>
    <name evidence="4" type="ORF">BDN70DRAFT_308721</name>
</gene>
<dbReference type="OrthoDB" id="2105912at2759"/>
<dbReference type="InterPro" id="IPR011701">
    <property type="entry name" value="MFS"/>
</dbReference>
<dbReference type="InterPro" id="IPR020846">
    <property type="entry name" value="MFS_dom"/>
</dbReference>
<dbReference type="EMBL" id="MU155371">
    <property type="protein sequence ID" value="KAF9474595.1"/>
    <property type="molecule type" value="Genomic_DNA"/>
</dbReference>
<evidence type="ECO:0000259" key="3">
    <source>
        <dbReference type="PROSITE" id="PS50850"/>
    </source>
</evidence>
<feature type="domain" description="Major facilitator superfamily (MFS) profile" evidence="3">
    <location>
        <begin position="56"/>
        <end position="443"/>
    </location>
</feature>
<name>A0A9P6CV93_9AGAR</name>
<reference evidence="4" key="1">
    <citation type="submission" date="2020-11" db="EMBL/GenBank/DDBJ databases">
        <authorList>
            <consortium name="DOE Joint Genome Institute"/>
            <person name="Ahrendt S."/>
            <person name="Riley R."/>
            <person name="Andreopoulos W."/>
            <person name="Labutti K."/>
            <person name="Pangilinan J."/>
            <person name="Ruiz-Duenas F.J."/>
            <person name="Barrasa J.M."/>
            <person name="Sanchez-Garcia M."/>
            <person name="Camarero S."/>
            <person name="Miyauchi S."/>
            <person name="Serrano A."/>
            <person name="Linde D."/>
            <person name="Babiker R."/>
            <person name="Drula E."/>
            <person name="Ayuso-Fernandez I."/>
            <person name="Pacheco R."/>
            <person name="Padilla G."/>
            <person name="Ferreira P."/>
            <person name="Barriuso J."/>
            <person name="Kellner H."/>
            <person name="Castanera R."/>
            <person name="Alfaro M."/>
            <person name="Ramirez L."/>
            <person name="Pisabarro A.G."/>
            <person name="Kuo A."/>
            <person name="Tritt A."/>
            <person name="Lipzen A."/>
            <person name="He G."/>
            <person name="Yan M."/>
            <person name="Ng V."/>
            <person name="Cullen D."/>
            <person name="Martin F."/>
            <person name="Rosso M.-N."/>
            <person name="Henrissat B."/>
            <person name="Hibbett D."/>
            <person name="Martinez A.T."/>
            <person name="Grigoriev I.V."/>
        </authorList>
    </citation>
    <scope>NUCLEOTIDE SEQUENCE</scope>
    <source>
        <strain evidence="4">CIRM-BRFM 674</strain>
    </source>
</reference>
<feature type="transmembrane region" description="Helical" evidence="2">
    <location>
        <begin position="184"/>
        <end position="203"/>
    </location>
</feature>
<protein>
    <submittedName>
        <fullName evidence="4">MFS general substrate transporter</fullName>
    </submittedName>
</protein>
<sequence>MSSTSTLNGDVEVPVKLEEPKEQEQLTVVSAAAGPTKDFFVLPIPRRLQYSPEKPFVFGLAMNWGLSFAATFLISNLYYCQPLLIQMAKTFDVSYEEVSKIATLIQTGFAVGIFFILPLGDLVRRRQLLLLLIFTTASLTIGLATVKTLQGFQILSFLLGVANASPQILVPLAADLAPPGRRGFAYSIVLIGMIGGQLLARVLAGVIAEFASWRVVYYMAIGAQYFIVVMCYFIIPDYPAKNKNMTYPAILLSMLKFAFTEPLMVQIELMAIATSACFAAYWVTLTFLLGGPPYNYSTLVIGLFGLLGLSGMAMGPLVGRVIDRFAAWYGILIGSILLLVFQSVQTAAGGISIVAVIVACIGLDGVRQVQNVSIVTCMFSIDMAAASRLNALFVLSYYIGQLTGTSVGTTVFVEHGWRACALLGMALYGFQVFILLLRGPHCSRKTWFGYEGGWALFKKHDHDAM</sequence>
<feature type="transmembrane region" description="Helical" evidence="2">
    <location>
        <begin position="415"/>
        <end position="437"/>
    </location>
</feature>
<dbReference type="PANTHER" id="PTHR42910">
    <property type="entry name" value="TRANSPORTER SCO4007-RELATED"/>
    <property type="match status" value="1"/>
</dbReference>
<dbReference type="GO" id="GO:0022857">
    <property type="term" value="F:transmembrane transporter activity"/>
    <property type="evidence" value="ECO:0007669"/>
    <property type="project" value="InterPro"/>
</dbReference>
<keyword evidence="2" id="KW-0812">Transmembrane</keyword>
<feature type="transmembrane region" description="Helical" evidence="2">
    <location>
        <begin position="325"/>
        <end position="341"/>
    </location>
</feature>